<comment type="subcellular location">
    <subcellularLocation>
        <location evidence="3">Cytoplasm</location>
    </subcellularLocation>
</comment>
<evidence type="ECO:0000256" key="3">
    <source>
        <dbReference type="HAMAP-Rule" id="MF_01385"/>
    </source>
</evidence>
<comment type="similarity">
    <text evidence="3">Belongs to the UreF family.</text>
</comment>
<dbReference type="PANTHER" id="PTHR33620">
    <property type="entry name" value="UREASE ACCESSORY PROTEIN F"/>
    <property type="match status" value="1"/>
</dbReference>
<dbReference type="PIRSF" id="PIRSF009467">
    <property type="entry name" value="Ureas_acces_UreF"/>
    <property type="match status" value="1"/>
</dbReference>
<dbReference type="PANTHER" id="PTHR33620:SF1">
    <property type="entry name" value="UREASE ACCESSORY PROTEIN F"/>
    <property type="match status" value="1"/>
</dbReference>
<dbReference type="InterPro" id="IPR038277">
    <property type="entry name" value="UreF_sf"/>
</dbReference>
<evidence type="ECO:0000256" key="2">
    <source>
        <dbReference type="ARBA" id="ARBA00023186"/>
    </source>
</evidence>
<comment type="subunit">
    <text evidence="3">UreD, UreF and UreG form a complex that acts as a GTP-hydrolysis-dependent molecular chaperone, activating the urease apoprotein by helping to assemble the nickel containing metallocenter of UreC. The UreE protein probably delivers the nickel.</text>
</comment>
<evidence type="ECO:0000313" key="4">
    <source>
        <dbReference type="EMBL" id="AUW94904.1"/>
    </source>
</evidence>
<proteinExistence type="inferred from homology"/>
<protein>
    <recommendedName>
        <fullName evidence="3">Urease accessory protein UreF</fullName>
    </recommendedName>
</protein>
<evidence type="ECO:0000313" key="5">
    <source>
        <dbReference type="Proteomes" id="UP000325292"/>
    </source>
</evidence>
<keyword evidence="2 3" id="KW-0143">Chaperone</keyword>
<dbReference type="InterPro" id="IPR002639">
    <property type="entry name" value="UreF"/>
</dbReference>
<gene>
    <name evidence="3" type="primary">ureF</name>
    <name evidence="4" type="ORF">BXT84_13875</name>
</gene>
<reference evidence="4 5" key="1">
    <citation type="journal article" date="2019" name="Sci. Rep.">
        <title>Sulfobacillus thermotolerans: new insights into resistance and metabolic capacities of acidophilic chemolithotrophs.</title>
        <authorList>
            <person name="Panyushkina A.E."/>
            <person name="Babenko V.V."/>
            <person name="Nikitina A.S."/>
            <person name="Selezneva O.V."/>
            <person name="Tsaplina I.A."/>
            <person name="Letarova M.A."/>
            <person name="Kostryukova E.S."/>
            <person name="Letarov A.V."/>
        </authorList>
    </citation>
    <scope>NUCLEOTIDE SEQUENCE [LARGE SCALE GENOMIC DNA]</scope>
    <source>
        <strain evidence="4 5">Kr1</strain>
    </source>
</reference>
<keyword evidence="5" id="KW-1185">Reference proteome</keyword>
<name>A0ABN5H384_9FIRM</name>
<evidence type="ECO:0000256" key="1">
    <source>
        <dbReference type="ARBA" id="ARBA00022988"/>
    </source>
</evidence>
<sequence length="230" mass="25877">MPSEHHLWEMLQFLDGLFPSGTFAHSFGLETIVQEGWVSGEDCWMEYLREVLEDSWAWTDALAATQVWRGHDNALVEEVAFIDGVLSASRASQESREGSLLTGRRILQEAAALLDSRELQAYRNLTRVYKELGNAAVIIALLGRVRGWGERATLTGYAYFSLSGMVQALVRLIPLGQSAGQRMLHHLRPVAFTALQAVQNTTLDDLCNHMPMWEIAGMRHQGLYSRLFRS</sequence>
<dbReference type="Gene3D" id="1.10.4190.10">
    <property type="entry name" value="Urease accessory protein UreF"/>
    <property type="match status" value="1"/>
</dbReference>
<comment type="function">
    <text evidence="3">Required for maturation of urease via the functional incorporation of the urease nickel metallocenter.</text>
</comment>
<dbReference type="Proteomes" id="UP000325292">
    <property type="component" value="Chromosome"/>
</dbReference>
<keyword evidence="1 3" id="KW-0996">Nickel insertion</keyword>
<dbReference type="EMBL" id="CP019454">
    <property type="protein sequence ID" value="AUW94904.1"/>
    <property type="molecule type" value="Genomic_DNA"/>
</dbReference>
<organism evidence="4 5">
    <name type="scientific">Sulfobacillus thermotolerans</name>
    <dbReference type="NCBI Taxonomy" id="338644"/>
    <lineage>
        <taxon>Bacteria</taxon>
        <taxon>Bacillati</taxon>
        <taxon>Bacillota</taxon>
        <taxon>Clostridia</taxon>
        <taxon>Eubacteriales</taxon>
        <taxon>Clostridiales Family XVII. Incertae Sedis</taxon>
        <taxon>Sulfobacillus</taxon>
    </lineage>
</organism>
<keyword evidence="3" id="KW-0963">Cytoplasm</keyword>
<accession>A0ABN5H384</accession>
<dbReference type="HAMAP" id="MF_01385">
    <property type="entry name" value="UreF"/>
    <property type="match status" value="1"/>
</dbReference>
<dbReference type="Pfam" id="PF01730">
    <property type="entry name" value="UreF"/>
    <property type="match status" value="1"/>
</dbReference>